<evidence type="ECO:0000256" key="7">
    <source>
        <dbReference type="SAM" id="SignalP"/>
    </source>
</evidence>
<dbReference type="OMA" id="VYYDEEC"/>
<dbReference type="SMART" id="SM00848">
    <property type="entry name" value="Inhibitor_I29"/>
    <property type="match status" value="1"/>
</dbReference>
<feature type="chain" id="PRO_5019543353" description="Cathepsin L" evidence="7">
    <location>
        <begin position="17"/>
        <end position="337"/>
    </location>
</feature>
<evidence type="ECO:0008006" key="12">
    <source>
        <dbReference type="Google" id="ProtNLM"/>
    </source>
</evidence>
<dbReference type="Proteomes" id="UP000288216">
    <property type="component" value="Unassembled WGS sequence"/>
</dbReference>
<keyword evidence="4" id="KW-0788">Thiol protease</keyword>
<evidence type="ECO:0000256" key="3">
    <source>
        <dbReference type="ARBA" id="ARBA00022801"/>
    </source>
</evidence>
<keyword evidence="11" id="KW-1185">Reference proteome</keyword>
<dbReference type="Pfam" id="PF08246">
    <property type="entry name" value="Inhibitor_I29"/>
    <property type="match status" value="1"/>
</dbReference>
<evidence type="ECO:0000256" key="5">
    <source>
        <dbReference type="ARBA" id="ARBA00023145"/>
    </source>
</evidence>
<dbReference type="InterPro" id="IPR025661">
    <property type="entry name" value="Pept_asp_AS"/>
</dbReference>
<evidence type="ECO:0000313" key="11">
    <source>
        <dbReference type="Proteomes" id="UP000288216"/>
    </source>
</evidence>
<gene>
    <name evidence="10" type="ORF">scyTo_0011743</name>
</gene>
<evidence type="ECO:0000256" key="4">
    <source>
        <dbReference type="ARBA" id="ARBA00022807"/>
    </source>
</evidence>
<proteinExistence type="inferred from homology"/>
<dbReference type="InterPro" id="IPR025660">
    <property type="entry name" value="Pept_his_AS"/>
</dbReference>
<keyword evidence="6" id="KW-1015">Disulfide bond</keyword>
<accession>A0A401NU49</accession>
<dbReference type="InterPro" id="IPR000169">
    <property type="entry name" value="Pept_cys_AS"/>
</dbReference>
<dbReference type="PANTHER" id="PTHR12411">
    <property type="entry name" value="CYSTEINE PROTEASE FAMILY C1-RELATED"/>
    <property type="match status" value="1"/>
</dbReference>
<dbReference type="AlphaFoldDB" id="A0A401NU49"/>
<dbReference type="SUPFAM" id="SSF54001">
    <property type="entry name" value="Cysteine proteinases"/>
    <property type="match status" value="1"/>
</dbReference>
<sequence>MKTCCVISLCLVGVFAAPGLDPELDEPWKQWKSWHHKGYVQKEEGWRRMVWEKNLRKIELHNLEHSLGRHSFKMGMNHFGDKTNEEFRQLMNGYKLKRTVKKAQGSFFLEPNFLEVPRKVDWREHGYVTTVKDQGQCGSCWAFSTTGALEGQHFRKTGKLISLSEQNLVDCSKPEGNEGCNGGLMDQAFQYVRDNGGIDSEESYPYLGTDDHPCHYDPIYNAANDTGFVDIPSGKERAMMKAVAAVGPVSVAIDASHQTFQFYESGIYYEADCSSTDLDHGVLVVGYGFEKEDVDGKKYWIVKNSWSDQWGDQGYVMMARDRHNNCGIATASSYPLV</sequence>
<reference evidence="10 11" key="1">
    <citation type="journal article" date="2018" name="Nat. Ecol. Evol.">
        <title>Shark genomes provide insights into elasmobranch evolution and the origin of vertebrates.</title>
        <authorList>
            <person name="Hara Y"/>
            <person name="Yamaguchi K"/>
            <person name="Onimaru K"/>
            <person name="Kadota M"/>
            <person name="Koyanagi M"/>
            <person name="Keeley SD"/>
            <person name="Tatsumi K"/>
            <person name="Tanaka K"/>
            <person name="Motone F"/>
            <person name="Kageyama Y"/>
            <person name="Nozu R"/>
            <person name="Adachi N"/>
            <person name="Nishimura O"/>
            <person name="Nakagawa R"/>
            <person name="Tanegashima C"/>
            <person name="Kiyatake I"/>
            <person name="Matsumoto R"/>
            <person name="Murakumo K"/>
            <person name="Nishida K"/>
            <person name="Terakita A"/>
            <person name="Kuratani S"/>
            <person name="Sato K"/>
            <person name="Hyodo S Kuraku.S."/>
        </authorList>
    </citation>
    <scope>NUCLEOTIDE SEQUENCE [LARGE SCALE GENOMIC DNA]</scope>
</reference>
<protein>
    <recommendedName>
        <fullName evidence="12">Cathepsin L</fullName>
    </recommendedName>
</protein>
<comment type="similarity">
    <text evidence="1">Belongs to the peptidase C1 family.</text>
</comment>
<dbReference type="PRINTS" id="PR00705">
    <property type="entry name" value="PAPAIN"/>
</dbReference>
<evidence type="ECO:0000256" key="6">
    <source>
        <dbReference type="ARBA" id="ARBA00023157"/>
    </source>
</evidence>
<evidence type="ECO:0000313" key="10">
    <source>
        <dbReference type="EMBL" id="GCB64416.1"/>
    </source>
</evidence>
<dbReference type="PROSITE" id="PS00139">
    <property type="entry name" value="THIOL_PROTEASE_CYS"/>
    <property type="match status" value="1"/>
</dbReference>
<evidence type="ECO:0000259" key="9">
    <source>
        <dbReference type="SMART" id="SM00848"/>
    </source>
</evidence>
<dbReference type="InterPro" id="IPR013128">
    <property type="entry name" value="Peptidase_C1A"/>
</dbReference>
<dbReference type="EMBL" id="BFAA01005451">
    <property type="protein sequence ID" value="GCB64416.1"/>
    <property type="molecule type" value="Genomic_DNA"/>
</dbReference>
<dbReference type="OrthoDB" id="10253408at2759"/>
<evidence type="ECO:0000256" key="1">
    <source>
        <dbReference type="ARBA" id="ARBA00008455"/>
    </source>
</evidence>
<name>A0A401NU49_SCYTO</name>
<keyword evidence="2" id="KW-0645">Protease</keyword>
<dbReference type="CDD" id="cd02248">
    <property type="entry name" value="Peptidase_C1A"/>
    <property type="match status" value="1"/>
</dbReference>
<dbReference type="GO" id="GO:0008234">
    <property type="term" value="F:cysteine-type peptidase activity"/>
    <property type="evidence" value="ECO:0007669"/>
    <property type="project" value="UniProtKB-KW"/>
</dbReference>
<dbReference type="SMART" id="SM00645">
    <property type="entry name" value="Pept_C1"/>
    <property type="match status" value="1"/>
</dbReference>
<feature type="domain" description="Peptidase C1A papain C-terminal" evidence="8">
    <location>
        <begin position="116"/>
        <end position="336"/>
    </location>
</feature>
<keyword evidence="3" id="KW-0378">Hydrolase</keyword>
<dbReference type="PROSITE" id="PS00640">
    <property type="entry name" value="THIOL_PROTEASE_ASN"/>
    <property type="match status" value="1"/>
</dbReference>
<dbReference type="InterPro" id="IPR039417">
    <property type="entry name" value="Peptidase_C1A_papain-like"/>
</dbReference>
<dbReference type="Pfam" id="PF00112">
    <property type="entry name" value="Peptidase_C1"/>
    <property type="match status" value="1"/>
</dbReference>
<feature type="domain" description="Cathepsin propeptide inhibitor" evidence="9">
    <location>
        <begin position="28"/>
        <end position="87"/>
    </location>
</feature>
<feature type="signal peptide" evidence="7">
    <location>
        <begin position="1"/>
        <end position="16"/>
    </location>
</feature>
<dbReference type="STRING" id="75743.A0A401NU49"/>
<dbReference type="Gene3D" id="3.90.70.10">
    <property type="entry name" value="Cysteine proteinases"/>
    <property type="match status" value="1"/>
</dbReference>
<dbReference type="InterPro" id="IPR000668">
    <property type="entry name" value="Peptidase_C1A_C"/>
</dbReference>
<dbReference type="PROSITE" id="PS00639">
    <property type="entry name" value="THIOL_PROTEASE_HIS"/>
    <property type="match status" value="1"/>
</dbReference>
<organism evidence="10 11">
    <name type="scientific">Scyliorhinus torazame</name>
    <name type="common">Cloudy catshark</name>
    <name type="synonym">Catulus torazame</name>
    <dbReference type="NCBI Taxonomy" id="75743"/>
    <lineage>
        <taxon>Eukaryota</taxon>
        <taxon>Metazoa</taxon>
        <taxon>Chordata</taxon>
        <taxon>Craniata</taxon>
        <taxon>Vertebrata</taxon>
        <taxon>Chondrichthyes</taxon>
        <taxon>Elasmobranchii</taxon>
        <taxon>Galeomorphii</taxon>
        <taxon>Galeoidea</taxon>
        <taxon>Carcharhiniformes</taxon>
        <taxon>Scyliorhinidae</taxon>
        <taxon>Scyliorhinus</taxon>
    </lineage>
</organism>
<dbReference type="FunFam" id="3.90.70.10:FF:000332">
    <property type="entry name" value="Cathepsin L1"/>
    <property type="match status" value="1"/>
</dbReference>
<evidence type="ECO:0000256" key="2">
    <source>
        <dbReference type="ARBA" id="ARBA00022670"/>
    </source>
</evidence>
<keyword evidence="5" id="KW-0865">Zymogen</keyword>
<comment type="caution">
    <text evidence="10">The sequence shown here is derived from an EMBL/GenBank/DDBJ whole genome shotgun (WGS) entry which is preliminary data.</text>
</comment>
<dbReference type="InterPro" id="IPR038765">
    <property type="entry name" value="Papain-like_cys_pep_sf"/>
</dbReference>
<evidence type="ECO:0000259" key="8">
    <source>
        <dbReference type="SMART" id="SM00645"/>
    </source>
</evidence>
<dbReference type="GO" id="GO:0006508">
    <property type="term" value="P:proteolysis"/>
    <property type="evidence" value="ECO:0007669"/>
    <property type="project" value="UniProtKB-KW"/>
</dbReference>
<dbReference type="InterPro" id="IPR013201">
    <property type="entry name" value="Prot_inhib_I29"/>
</dbReference>
<keyword evidence="7" id="KW-0732">Signal</keyword>